<organism evidence="1 2">
    <name type="scientific">Lasiodiplodia theobromae</name>
    <dbReference type="NCBI Taxonomy" id="45133"/>
    <lineage>
        <taxon>Eukaryota</taxon>
        <taxon>Fungi</taxon>
        <taxon>Dikarya</taxon>
        <taxon>Ascomycota</taxon>
        <taxon>Pezizomycotina</taxon>
        <taxon>Dothideomycetes</taxon>
        <taxon>Dothideomycetes incertae sedis</taxon>
        <taxon>Botryosphaeriales</taxon>
        <taxon>Botryosphaeriaceae</taxon>
        <taxon>Lasiodiplodia</taxon>
    </lineage>
</organism>
<protein>
    <submittedName>
        <fullName evidence="1">Uncharacterized protein</fullName>
    </submittedName>
</protein>
<evidence type="ECO:0000313" key="1">
    <source>
        <dbReference type="EMBL" id="KAB2573742.1"/>
    </source>
</evidence>
<keyword evidence="2" id="KW-1185">Reference proteome</keyword>
<proteinExistence type="predicted"/>
<sequence>MTIIESLTHLTDAKLILNDEIEDPELRRRWREDLGHGISQISITRRDFYARFTDRSHGFDELPAVAPGGPDTFCINLRTLSTHLRHLHLEQARISAALFWPGADEKKQASVPSWPHLETLLIQLEPVDSYGRFYADPTPEEVAYNASHNELRPWDPIEHREDDTGFAAKLELYENHVNGGKRKDGRLRWSWYITPAMRLADDLLEAWGLQWDEVEIWEEEGDREEDNGLWTAEALIPWR</sequence>
<comment type="caution">
    <text evidence="1">The sequence shown here is derived from an EMBL/GenBank/DDBJ whole genome shotgun (WGS) entry which is preliminary data.</text>
</comment>
<dbReference type="Proteomes" id="UP000325902">
    <property type="component" value="Unassembled WGS sequence"/>
</dbReference>
<accession>A0A5N5D8V6</accession>
<gene>
    <name evidence="1" type="ORF">DBV05_g7554</name>
</gene>
<dbReference type="OrthoDB" id="5985073at2759"/>
<name>A0A5N5D8V6_9PEZI</name>
<dbReference type="EMBL" id="VCHE01000053">
    <property type="protein sequence ID" value="KAB2573742.1"/>
    <property type="molecule type" value="Genomic_DNA"/>
</dbReference>
<reference evidence="1 2" key="1">
    <citation type="journal article" date="2019" name="Sci. Rep.">
        <title>A multi-omics analysis of the grapevine pathogen Lasiodiplodia theobromae reveals that temperature affects the expression of virulence- and pathogenicity-related genes.</title>
        <authorList>
            <person name="Felix C."/>
            <person name="Meneses R."/>
            <person name="Goncalves M.F.M."/>
            <person name="Tilleman L."/>
            <person name="Duarte A.S."/>
            <person name="Jorrin-Novo J.V."/>
            <person name="Van de Peer Y."/>
            <person name="Deforce D."/>
            <person name="Van Nieuwerburgh F."/>
            <person name="Esteves A.C."/>
            <person name="Alves A."/>
        </authorList>
    </citation>
    <scope>NUCLEOTIDE SEQUENCE [LARGE SCALE GENOMIC DNA]</scope>
    <source>
        <strain evidence="1 2">LA-SOL3</strain>
    </source>
</reference>
<evidence type="ECO:0000313" key="2">
    <source>
        <dbReference type="Proteomes" id="UP000325902"/>
    </source>
</evidence>
<dbReference type="AlphaFoldDB" id="A0A5N5D8V6"/>